<evidence type="ECO:0000313" key="3">
    <source>
        <dbReference type="Proteomes" id="UP001497623"/>
    </source>
</evidence>
<comment type="caution">
    <text evidence="2">The sequence shown here is derived from an EMBL/GenBank/DDBJ whole genome shotgun (WGS) entry which is preliminary data.</text>
</comment>
<dbReference type="AlphaFoldDB" id="A0AAV2SYA3"/>
<evidence type="ECO:0000256" key="1">
    <source>
        <dbReference type="SAM" id="Phobius"/>
    </source>
</evidence>
<dbReference type="Proteomes" id="UP001497623">
    <property type="component" value="Unassembled WGS sequence"/>
</dbReference>
<sequence length="110" mass="12929">MNLLRETMYEEKPLLLTLTETWLHDHSEAEVYIENYNLFRKDRSVRTTIGRGRHVGGVALYVGVGGMAFFLGHGFKFCSRVLYFEAFCTRIMNQIFFWFKAKFINCTTLN</sequence>
<dbReference type="EMBL" id="CAXKWB010200248">
    <property type="protein sequence ID" value="CAL4258578.1"/>
    <property type="molecule type" value="Genomic_DNA"/>
</dbReference>
<evidence type="ECO:0000313" key="2">
    <source>
        <dbReference type="EMBL" id="CAL4258578.1"/>
    </source>
</evidence>
<organism evidence="2 3">
    <name type="scientific">Meganyctiphanes norvegica</name>
    <name type="common">Northern krill</name>
    <name type="synonym">Thysanopoda norvegica</name>
    <dbReference type="NCBI Taxonomy" id="48144"/>
    <lineage>
        <taxon>Eukaryota</taxon>
        <taxon>Metazoa</taxon>
        <taxon>Ecdysozoa</taxon>
        <taxon>Arthropoda</taxon>
        <taxon>Crustacea</taxon>
        <taxon>Multicrustacea</taxon>
        <taxon>Malacostraca</taxon>
        <taxon>Eumalacostraca</taxon>
        <taxon>Eucarida</taxon>
        <taxon>Euphausiacea</taxon>
        <taxon>Euphausiidae</taxon>
        <taxon>Meganyctiphanes</taxon>
    </lineage>
</organism>
<protein>
    <submittedName>
        <fullName evidence="2">Uncharacterized protein</fullName>
    </submittedName>
</protein>
<keyword evidence="1" id="KW-0812">Transmembrane</keyword>
<gene>
    <name evidence="2" type="ORF">MNOR_LOCUS42120</name>
</gene>
<keyword evidence="3" id="KW-1185">Reference proteome</keyword>
<keyword evidence="1" id="KW-0472">Membrane</keyword>
<feature type="transmembrane region" description="Helical" evidence="1">
    <location>
        <begin position="55"/>
        <end position="75"/>
    </location>
</feature>
<proteinExistence type="predicted"/>
<keyword evidence="1" id="KW-1133">Transmembrane helix</keyword>
<accession>A0AAV2SYA3</accession>
<feature type="transmembrane region" description="Helical" evidence="1">
    <location>
        <begin position="81"/>
        <end position="99"/>
    </location>
</feature>
<reference evidence="2 3" key="1">
    <citation type="submission" date="2024-05" db="EMBL/GenBank/DDBJ databases">
        <authorList>
            <person name="Wallberg A."/>
        </authorList>
    </citation>
    <scope>NUCLEOTIDE SEQUENCE [LARGE SCALE GENOMIC DNA]</scope>
</reference>
<name>A0AAV2SYA3_MEGNR</name>